<dbReference type="InterPro" id="IPR016162">
    <property type="entry name" value="Ald_DH_N"/>
</dbReference>
<comment type="similarity">
    <text evidence="1">Belongs to the aldehyde dehydrogenase family.</text>
</comment>
<dbReference type="PROSITE" id="PS00070">
    <property type="entry name" value="ALDEHYDE_DEHYDR_CYS"/>
    <property type="match status" value="1"/>
</dbReference>
<dbReference type="EMBL" id="GL891305">
    <property type="protein sequence ID" value="EGO56913.1"/>
    <property type="molecule type" value="Genomic_DNA"/>
</dbReference>
<evidence type="ECO:0000256" key="2">
    <source>
        <dbReference type="ARBA" id="ARBA00023002"/>
    </source>
</evidence>
<dbReference type="InterPro" id="IPR015590">
    <property type="entry name" value="Aldehyde_DH_dom"/>
</dbReference>
<dbReference type="KEGG" id="nte:NEUTE1DRAFT117526"/>
<protein>
    <recommendedName>
        <fullName evidence="3">aldehyde dehydrogenase (NAD(+))</fullName>
        <ecNumber evidence="3">1.2.1.3</ecNumber>
    </recommendedName>
</protein>
<dbReference type="InterPro" id="IPR016163">
    <property type="entry name" value="Ald_DH_C"/>
</dbReference>
<name>F8MRL2_NEUT8</name>
<dbReference type="OrthoDB" id="310895at2759"/>
<dbReference type="VEuPathDB" id="FungiDB:NEUTE1DRAFT_117526"/>
<reference evidence="7" key="1">
    <citation type="journal article" date="2011" name="Genetics">
        <title>Massive changes in genome architecture accompany the transition to self-fertility in the filamentous fungus Neurospora tetrasperma.</title>
        <authorList>
            <person name="Ellison C.E."/>
            <person name="Stajich J.E."/>
            <person name="Jacobson D.J."/>
            <person name="Natvig D.O."/>
            <person name="Lapidus A."/>
            <person name="Foster B."/>
            <person name="Aerts A."/>
            <person name="Riley R."/>
            <person name="Lindquist E.A."/>
            <person name="Grigoriev I.V."/>
            <person name="Taylor J.W."/>
        </authorList>
    </citation>
    <scope>NUCLEOTIDE SEQUENCE [LARGE SCALE GENOMIC DNA]</scope>
    <source>
        <strain evidence="7">FGSC 2508 / P0657</strain>
    </source>
</reference>
<dbReference type="InterPro" id="IPR016160">
    <property type="entry name" value="Ald_DH_CS_CYS"/>
</dbReference>
<evidence type="ECO:0000256" key="4">
    <source>
        <dbReference type="ARBA" id="ARBA00049194"/>
    </source>
</evidence>
<dbReference type="AlphaFoldDB" id="F8MRL2"/>
<evidence type="ECO:0000256" key="3">
    <source>
        <dbReference type="ARBA" id="ARBA00024226"/>
    </source>
</evidence>
<dbReference type="InterPro" id="IPR016161">
    <property type="entry name" value="Ald_DH/histidinol_DH"/>
</dbReference>
<sequence length="78" mass="8424">MAACAKTLKKVTLELAGNNACIVCADADLPKAVKNVASGAFFNAGQVCVATKRVYVHESVYEEFVRRLVEEVKGNYTV</sequence>
<dbReference type="GO" id="GO:0004029">
    <property type="term" value="F:aldehyde dehydrogenase (NAD+) activity"/>
    <property type="evidence" value="ECO:0007669"/>
    <property type="project" value="UniProtKB-EC"/>
</dbReference>
<dbReference type="HOGENOM" id="CLU_2628600_0_0_1"/>
<evidence type="ECO:0000313" key="7">
    <source>
        <dbReference type="Proteomes" id="UP000008065"/>
    </source>
</evidence>
<comment type="catalytic activity">
    <reaction evidence="4">
        <text>an aldehyde + NAD(+) + H2O = a carboxylate + NADH + 2 H(+)</text>
        <dbReference type="Rhea" id="RHEA:16185"/>
        <dbReference type="ChEBI" id="CHEBI:15377"/>
        <dbReference type="ChEBI" id="CHEBI:15378"/>
        <dbReference type="ChEBI" id="CHEBI:17478"/>
        <dbReference type="ChEBI" id="CHEBI:29067"/>
        <dbReference type="ChEBI" id="CHEBI:57540"/>
        <dbReference type="ChEBI" id="CHEBI:57945"/>
        <dbReference type="EC" id="1.2.1.3"/>
    </reaction>
</comment>
<gene>
    <name evidence="6" type="ORF">NEUTE1DRAFT_117526</name>
</gene>
<dbReference type="Pfam" id="PF00171">
    <property type="entry name" value="Aldedh"/>
    <property type="match status" value="1"/>
</dbReference>
<keyword evidence="7" id="KW-1185">Reference proteome</keyword>
<keyword evidence="2" id="KW-0560">Oxidoreductase</keyword>
<feature type="domain" description="Aldehyde dehydrogenase" evidence="5">
    <location>
        <begin position="2"/>
        <end position="73"/>
    </location>
</feature>
<proteinExistence type="inferred from homology"/>
<dbReference type="PANTHER" id="PTHR11699">
    <property type="entry name" value="ALDEHYDE DEHYDROGENASE-RELATED"/>
    <property type="match status" value="1"/>
</dbReference>
<dbReference type="GeneID" id="20823316"/>
<accession>F8MRL2</accession>
<dbReference type="SUPFAM" id="SSF53720">
    <property type="entry name" value="ALDH-like"/>
    <property type="match status" value="1"/>
</dbReference>
<evidence type="ECO:0000256" key="1">
    <source>
        <dbReference type="ARBA" id="ARBA00009986"/>
    </source>
</evidence>
<dbReference type="RefSeq" id="XP_009852457.1">
    <property type="nucleotide sequence ID" value="XM_009854155.1"/>
</dbReference>
<organism evidence="6 7">
    <name type="scientific">Neurospora tetrasperma (strain FGSC 2508 / ATCC MYA-4615 / P0657)</name>
    <dbReference type="NCBI Taxonomy" id="510951"/>
    <lineage>
        <taxon>Eukaryota</taxon>
        <taxon>Fungi</taxon>
        <taxon>Dikarya</taxon>
        <taxon>Ascomycota</taxon>
        <taxon>Pezizomycotina</taxon>
        <taxon>Sordariomycetes</taxon>
        <taxon>Sordariomycetidae</taxon>
        <taxon>Sordariales</taxon>
        <taxon>Sordariaceae</taxon>
        <taxon>Neurospora</taxon>
    </lineage>
</organism>
<dbReference type="Proteomes" id="UP000008065">
    <property type="component" value="Unassembled WGS sequence"/>
</dbReference>
<dbReference type="Gene3D" id="3.40.309.10">
    <property type="entry name" value="Aldehyde Dehydrogenase, Chain A, domain 2"/>
    <property type="match status" value="1"/>
</dbReference>
<evidence type="ECO:0000259" key="5">
    <source>
        <dbReference type="Pfam" id="PF00171"/>
    </source>
</evidence>
<evidence type="ECO:0000313" key="6">
    <source>
        <dbReference type="EMBL" id="EGO56913.1"/>
    </source>
</evidence>
<dbReference type="EC" id="1.2.1.3" evidence="3"/>
<dbReference type="Gene3D" id="3.40.605.10">
    <property type="entry name" value="Aldehyde Dehydrogenase, Chain A, domain 1"/>
    <property type="match status" value="1"/>
</dbReference>
<feature type="non-terminal residue" evidence="6">
    <location>
        <position position="78"/>
    </location>
</feature>